<accession>A0A4R0TC15</accession>
<evidence type="ECO:0000313" key="2">
    <source>
        <dbReference type="Proteomes" id="UP000293441"/>
    </source>
</evidence>
<reference evidence="1 2" key="1">
    <citation type="journal article" date="2018" name="Sci. Rep.">
        <title>Genomic diversity and distribution of Bifidobacterium longum subsp. longum across the human lifespan.</title>
        <authorList>
            <person name="Odamaki T."/>
            <person name="Bottacini F."/>
            <person name="Kato K."/>
            <person name="Mitsuyama E."/>
            <person name="Yoshida K."/>
            <person name="Horigome A."/>
            <person name="Xiao J.Z."/>
            <person name="van Sinderen D."/>
        </authorList>
    </citation>
    <scope>NUCLEOTIDE SEQUENCE [LARGE SCALE GENOMIC DNA]</scope>
    <source>
        <strain evidence="1 2">MCC10015</strain>
    </source>
</reference>
<evidence type="ECO:0000313" key="1">
    <source>
        <dbReference type="EMBL" id="TCD98797.1"/>
    </source>
</evidence>
<protein>
    <submittedName>
        <fullName evidence="1">Uncharacterized protein</fullName>
    </submittedName>
</protein>
<organism evidence="1 2">
    <name type="scientific">Bifidobacterium longum subsp. longum</name>
    <dbReference type="NCBI Taxonomy" id="1679"/>
    <lineage>
        <taxon>Bacteria</taxon>
        <taxon>Bacillati</taxon>
        <taxon>Actinomycetota</taxon>
        <taxon>Actinomycetes</taxon>
        <taxon>Bifidobacteriales</taxon>
        <taxon>Bifidobacteriaceae</taxon>
        <taxon>Bifidobacterium</taxon>
    </lineage>
</organism>
<dbReference type="Proteomes" id="UP000293441">
    <property type="component" value="Unassembled WGS sequence"/>
</dbReference>
<gene>
    <name evidence="1" type="ORF">MCC10015_0079</name>
</gene>
<sequence>MRAKECLSCDRFMPSATDCSHSEPSVSHVATGPIVLRREPNPHHPKRASYRLEDEAMLRIRCWKGGSVQTTEVQGPRLDHRSTSPQYGSGRVAALTSYSQVRCGSGRCIGHRPRLREGPATHRSQNRQAFKTRMGGVDARVSASAFAGIRTRTGCVLGALPLPVGLRKHAQAIRRDMPAQSTVDSTTRAESCTHACGGRAYCNTRHDRDHRG</sequence>
<dbReference type="EMBL" id="SHPX01000002">
    <property type="protein sequence ID" value="TCD98797.1"/>
    <property type="molecule type" value="Genomic_DNA"/>
</dbReference>
<dbReference type="AlphaFoldDB" id="A0A4R0TC15"/>
<name>A0A4R0TC15_BIFLL</name>
<comment type="caution">
    <text evidence="1">The sequence shown here is derived from an EMBL/GenBank/DDBJ whole genome shotgun (WGS) entry which is preliminary data.</text>
</comment>
<proteinExistence type="predicted"/>